<comment type="caution">
    <text evidence="2">The sequence shown here is derived from an EMBL/GenBank/DDBJ whole genome shotgun (WGS) entry which is preliminary data.</text>
</comment>
<evidence type="ECO:0000313" key="3">
    <source>
        <dbReference type="Proteomes" id="UP001642540"/>
    </source>
</evidence>
<protein>
    <submittedName>
        <fullName evidence="2">Uncharacterized protein</fullName>
    </submittedName>
</protein>
<evidence type="ECO:0000256" key="1">
    <source>
        <dbReference type="SAM" id="SignalP"/>
    </source>
</evidence>
<reference evidence="2 3" key="1">
    <citation type="submission" date="2024-08" db="EMBL/GenBank/DDBJ databases">
        <authorList>
            <person name="Cucini C."/>
            <person name="Frati F."/>
        </authorList>
    </citation>
    <scope>NUCLEOTIDE SEQUENCE [LARGE SCALE GENOMIC DNA]</scope>
</reference>
<sequence length="104" mass="11361">MMNRFSVSVALLGLMLVTVYAVPATNDDVSESEKKVFQETVSVEDAVAEGALTNAVTPRKSIFLPNLAKVQCWICGSPCSAYYCCNDGYPQCCLLNGRCMCCRF</sequence>
<organism evidence="2 3">
    <name type="scientific">Orchesella dallaii</name>
    <dbReference type="NCBI Taxonomy" id="48710"/>
    <lineage>
        <taxon>Eukaryota</taxon>
        <taxon>Metazoa</taxon>
        <taxon>Ecdysozoa</taxon>
        <taxon>Arthropoda</taxon>
        <taxon>Hexapoda</taxon>
        <taxon>Collembola</taxon>
        <taxon>Entomobryomorpha</taxon>
        <taxon>Entomobryoidea</taxon>
        <taxon>Orchesellidae</taxon>
        <taxon>Orchesellinae</taxon>
        <taxon>Orchesella</taxon>
    </lineage>
</organism>
<dbReference type="EMBL" id="CAXLJM020000057">
    <property type="protein sequence ID" value="CAL8117900.1"/>
    <property type="molecule type" value="Genomic_DNA"/>
</dbReference>
<name>A0ABP1R6W6_9HEXA</name>
<feature type="chain" id="PRO_5046059843" evidence="1">
    <location>
        <begin position="22"/>
        <end position="104"/>
    </location>
</feature>
<evidence type="ECO:0000313" key="2">
    <source>
        <dbReference type="EMBL" id="CAL8117900.1"/>
    </source>
</evidence>
<keyword evidence="1" id="KW-0732">Signal</keyword>
<proteinExistence type="predicted"/>
<accession>A0ABP1R6W6</accession>
<keyword evidence="3" id="KW-1185">Reference proteome</keyword>
<dbReference type="Proteomes" id="UP001642540">
    <property type="component" value="Unassembled WGS sequence"/>
</dbReference>
<gene>
    <name evidence="2" type="ORF">ODALV1_LOCUS17890</name>
</gene>
<feature type="signal peptide" evidence="1">
    <location>
        <begin position="1"/>
        <end position="21"/>
    </location>
</feature>